<evidence type="ECO:0000259" key="2">
    <source>
        <dbReference type="Pfam" id="PF01979"/>
    </source>
</evidence>
<feature type="domain" description="Formimidoylglutamate deiminase N-terminal" evidence="3">
    <location>
        <begin position="1"/>
        <end position="38"/>
    </location>
</feature>
<evidence type="ECO:0000313" key="4">
    <source>
        <dbReference type="EMBL" id="NNG38137.1"/>
    </source>
</evidence>
<comment type="caution">
    <text evidence="4">The sequence shown here is derived from an EMBL/GenBank/DDBJ whole genome shotgun (WGS) entry which is preliminary data.</text>
</comment>
<name>A0A849AE01_9MICO</name>
<gene>
    <name evidence="4" type="ORF">HJ588_02470</name>
</gene>
<protein>
    <submittedName>
        <fullName evidence="4">Formimidoylglutamate deiminase</fullName>
        <ecNumber evidence="4">3.5.3.13</ecNumber>
    </submittedName>
</protein>
<dbReference type="InterPro" id="IPR011059">
    <property type="entry name" value="Metal-dep_hydrolase_composite"/>
</dbReference>
<dbReference type="Proteomes" id="UP000557772">
    <property type="component" value="Unassembled WGS sequence"/>
</dbReference>
<evidence type="ECO:0000256" key="1">
    <source>
        <dbReference type="ARBA" id="ARBA00022801"/>
    </source>
</evidence>
<keyword evidence="5" id="KW-1185">Reference proteome</keyword>
<dbReference type="Gene3D" id="2.30.40.10">
    <property type="entry name" value="Urease, subunit C, domain 1"/>
    <property type="match status" value="1"/>
</dbReference>
<organism evidence="4 5">
    <name type="scientific">Flexivirga aerilata</name>
    <dbReference type="NCBI Taxonomy" id="1656889"/>
    <lineage>
        <taxon>Bacteria</taxon>
        <taxon>Bacillati</taxon>
        <taxon>Actinomycetota</taxon>
        <taxon>Actinomycetes</taxon>
        <taxon>Micrococcales</taxon>
        <taxon>Dermacoccaceae</taxon>
        <taxon>Flexivirga</taxon>
    </lineage>
</organism>
<dbReference type="SUPFAM" id="SSF51556">
    <property type="entry name" value="Metallo-dependent hydrolases"/>
    <property type="match status" value="1"/>
</dbReference>
<dbReference type="Pfam" id="PF22429">
    <property type="entry name" value="HutF_N"/>
    <property type="match status" value="1"/>
</dbReference>
<dbReference type="InterPro" id="IPR032466">
    <property type="entry name" value="Metal_Hydrolase"/>
</dbReference>
<reference evidence="4 5" key="1">
    <citation type="submission" date="2020-05" db="EMBL/GenBank/DDBJ databases">
        <title>Flexivirga sp. ID2601S isolated from air conditioner.</title>
        <authorList>
            <person name="Kim D.H."/>
        </authorList>
    </citation>
    <scope>NUCLEOTIDE SEQUENCE [LARGE SCALE GENOMIC DNA]</scope>
    <source>
        <strain evidence="4 5">ID2601S</strain>
    </source>
</reference>
<dbReference type="PANTHER" id="PTHR43794">
    <property type="entry name" value="AMINOHYDROLASE SSNA-RELATED"/>
    <property type="match status" value="1"/>
</dbReference>
<proteinExistence type="predicted"/>
<dbReference type="EC" id="3.5.3.13" evidence="4"/>
<dbReference type="AlphaFoldDB" id="A0A849AE01"/>
<dbReference type="RefSeq" id="WP_171151624.1">
    <property type="nucleotide sequence ID" value="NZ_JABENB010000001.1"/>
</dbReference>
<dbReference type="Gene3D" id="3.20.20.140">
    <property type="entry name" value="Metal-dependent hydrolases"/>
    <property type="match status" value="1"/>
</dbReference>
<dbReference type="NCBIfam" id="NF006681">
    <property type="entry name" value="PRK09229.1-2"/>
    <property type="match status" value="1"/>
</dbReference>
<keyword evidence="1 4" id="KW-0378">Hydrolase</keyword>
<sequence length="442" mass="47986">MTSYWAESALLPDGLARNVRFEIEGGYFRSVTPDSPQGDAHRLGGVVLPGFANCHSHAFHRALRGRTHAGGGTFWTWRTVMYDAAQRLDPDNYLALARATYAEMALSGITSVGEFHYVHHNPDGTPYDDPNAMGVALQQAARDAGVRLTLLDTCYLAGGLTGGGHLPLAPEQRRFGDHDVSRWAERASSLREDDGNRVGTAVHSVRAVPRPQLEEFAQHSRFGRHRPIRHAHVSEQPAENEACHAFYGRSPTELLAEAELLDSGFTAVHATHLTDRDVRLLGTARSTACFCPTTERDLADGLGPSRELLDGGATLSLGSDQHAVIDPFEEIRGLESHERLRTHVRGRISTDQLLTAATAHHTIGWDDAGALRPGARADLVAISLDSPRLAGVPAQFVITVATAADVTDVIRDGEVIVADGRHRLGDVSVLLTDAIDNLWEDQ</sequence>
<dbReference type="SUPFAM" id="SSF51338">
    <property type="entry name" value="Composite domain of metallo-dependent hydrolases"/>
    <property type="match status" value="1"/>
</dbReference>
<evidence type="ECO:0000259" key="3">
    <source>
        <dbReference type="Pfam" id="PF22429"/>
    </source>
</evidence>
<dbReference type="InterPro" id="IPR010252">
    <property type="entry name" value="HutF"/>
</dbReference>
<dbReference type="PANTHER" id="PTHR43794:SF11">
    <property type="entry name" value="AMIDOHYDROLASE-RELATED DOMAIN-CONTAINING PROTEIN"/>
    <property type="match status" value="1"/>
</dbReference>
<dbReference type="GO" id="GO:0050416">
    <property type="term" value="F:formimidoylglutamate deiminase activity"/>
    <property type="evidence" value="ECO:0007669"/>
    <property type="project" value="UniProtKB-EC"/>
</dbReference>
<dbReference type="InterPro" id="IPR050287">
    <property type="entry name" value="MTA/SAH_deaminase"/>
</dbReference>
<dbReference type="NCBIfam" id="TIGR02022">
    <property type="entry name" value="hutF"/>
    <property type="match status" value="1"/>
</dbReference>
<accession>A0A849AE01</accession>
<feature type="domain" description="Amidohydrolase-related" evidence="2">
    <location>
        <begin position="46"/>
        <end position="415"/>
    </location>
</feature>
<dbReference type="InterPro" id="IPR006680">
    <property type="entry name" value="Amidohydro-rel"/>
</dbReference>
<dbReference type="EMBL" id="JABENB010000001">
    <property type="protein sequence ID" value="NNG38137.1"/>
    <property type="molecule type" value="Genomic_DNA"/>
</dbReference>
<dbReference type="Pfam" id="PF01979">
    <property type="entry name" value="Amidohydro_1"/>
    <property type="match status" value="1"/>
</dbReference>
<evidence type="ECO:0000313" key="5">
    <source>
        <dbReference type="Proteomes" id="UP000557772"/>
    </source>
</evidence>
<dbReference type="InterPro" id="IPR055156">
    <property type="entry name" value="HutF-like_N"/>
</dbReference>